<evidence type="ECO:0000259" key="4">
    <source>
        <dbReference type="Pfam" id="PF24883"/>
    </source>
</evidence>
<dbReference type="PANTHER" id="PTHR10039:SF16">
    <property type="entry name" value="GPI INOSITOL-DEACYLASE"/>
    <property type="match status" value="1"/>
</dbReference>
<reference evidence="5 6" key="1">
    <citation type="submission" date="2024-09" db="EMBL/GenBank/DDBJ databases">
        <title>Rethinking Asexuality: The Enigmatic Case of Functional Sexual Genes in Lepraria (Stereocaulaceae).</title>
        <authorList>
            <person name="Doellman M."/>
            <person name="Sun Y."/>
            <person name="Barcenas-Pena A."/>
            <person name="Lumbsch H.T."/>
            <person name="Grewe F."/>
        </authorList>
    </citation>
    <scope>NUCLEOTIDE SEQUENCE [LARGE SCALE GENOMIC DNA]</scope>
    <source>
        <strain evidence="5 6">Grewe 0041</strain>
    </source>
</reference>
<dbReference type="SMART" id="SM00320">
    <property type="entry name" value="WD40"/>
    <property type="match status" value="5"/>
</dbReference>
<gene>
    <name evidence="5" type="ORF">ABVK25_007992</name>
</gene>
<feature type="domain" description="Nephrocystin 3-like N-terminal" evidence="4">
    <location>
        <begin position="346"/>
        <end position="509"/>
    </location>
</feature>
<keyword evidence="6" id="KW-1185">Reference proteome</keyword>
<evidence type="ECO:0000313" key="5">
    <source>
        <dbReference type="EMBL" id="KAL2051836.1"/>
    </source>
</evidence>
<dbReference type="Gene3D" id="3.40.50.1820">
    <property type="entry name" value="alpha/beta hydrolase"/>
    <property type="match status" value="1"/>
</dbReference>
<dbReference type="Gene3D" id="2.130.10.10">
    <property type="entry name" value="YVTN repeat-like/Quinoprotein amine dehydrogenase"/>
    <property type="match status" value="3"/>
</dbReference>
<dbReference type="InterPro" id="IPR054471">
    <property type="entry name" value="GPIID_WHD"/>
</dbReference>
<dbReference type="InterPro" id="IPR015943">
    <property type="entry name" value="WD40/YVTN_repeat-like_dom_sf"/>
</dbReference>
<dbReference type="Pfam" id="PF24883">
    <property type="entry name" value="NPHP3_N"/>
    <property type="match status" value="1"/>
</dbReference>
<feature type="region of interest" description="Disordered" evidence="2">
    <location>
        <begin position="1334"/>
        <end position="1353"/>
    </location>
</feature>
<keyword evidence="1" id="KW-0677">Repeat</keyword>
<evidence type="ECO:0000259" key="3">
    <source>
        <dbReference type="Pfam" id="PF22939"/>
    </source>
</evidence>
<organism evidence="5 6">
    <name type="scientific">Lepraria finkii</name>
    <dbReference type="NCBI Taxonomy" id="1340010"/>
    <lineage>
        <taxon>Eukaryota</taxon>
        <taxon>Fungi</taxon>
        <taxon>Dikarya</taxon>
        <taxon>Ascomycota</taxon>
        <taxon>Pezizomycotina</taxon>
        <taxon>Lecanoromycetes</taxon>
        <taxon>OSLEUM clade</taxon>
        <taxon>Lecanoromycetidae</taxon>
        <taxon>Lecanorales</taxon>
        <taxon>Lecanorineae</taxon>
        <taxon>Stereocaulaceae</taxon>
        <taxon>Lepraria</taxon>
    </lineage>
</organism>
<dbReference type="InterPro" id="IPR029058">
    <property type="entry name" value="AB_hydrolase_fold"/>
</dbReference>
<evidence type="ECO:0008006" key="7">
    <source>
        <dbReference type="Google" id="ProtNLM"/>
    </source>
</evidence>
<dbReference type="EMBL" id="JBHFEH010000032">
    <property type="protein sequence ID" value="KAL2051836.1"/>
    <property type="molecule type" value="Genomic_DNA"/>
</dbReference>
<evidence type="ECO:0000313" key="6">
    <source>
        <dbReference type="Proteomes" id="UP001590951"/>
    </source>
</evidence>
<dbReference type="SUPFAM" id="SSF82171">
    <property type="entry name" value="DPP6 N-terminal domain-like"/>
    <property type="match status" value="1"/>
</dbReference>
<dbReference type="Pfam" id="PF22939">
    <property type="entry name" value="WHD_GPIID"/>
    <property type="match status" value="1"/>
</dbReference>
<feature type="domain" description="GPI inositol-deacylase winged helix" evidence="3">
    <location>
        <begin position="613"/>
        <end position="700"/>
    </location>
</feature>
<accession>A0ABR4B1P9</accession>
<dbReference type="InterPro" id="IPR001680">
    <property type="entry name" value="WD40_rpt"/>
</dbReference>
<dbReference type="PANTHER" id="PTHR10039">
    <property type="entry name" value="AMELOGENIN"/>
    <property type="match status" value="1"/>
</dbReference>
<evidence type="ECO:0000256" key="2">
    <source>
        <dbReference type="SAM" id="MobiDB-lite"/>
    </source>
</evidence>
<protein>
    <recommendedName>
        <fullName evidence="7">GPI inositol-deacylase</fullName>
    </recommendedName>
</protein>
<sequence>MFRHRRAKANSTPRISSLESSLHRLSVDGTNLGNEEGDLKGPLGLCLVFEPSETLVDLIFVHGLRGGSRKTWSKTEDPYHFWPKEWLPRDPGFKNVRIHSFGYNADWGETKQSFLNIQDFGKSLLLAIHDCPQIRAAGDTPLILVGHSMGGLVSKKAYILARQDAAFQELARRFYGILFLATPHRGSNSAQLLSNVLRATMLLGSKPYIGDLERGSEMLQSINNEFRQYSDDLQLRSFYETLKTAIGIKSVLIVDKESATLGYPNEKSALINASHRSICKFETPSDPNYIIVRNALLSCIRDITEQLAVAKHDEYRSQMHALESYLGAPPKPQDELAALQDVRFSGSCLWFSSKQTFQSWRDDFHGSARIFWLNANPGTGKSVLAGNVIGELEALNVDCSYFFFHYNDTAKSSLDSCLRSIALQMAISNIRVRRKLLEFMKDDIQLDNTDIRVFWRRVFVNGIFLIDESTRPHFWVIDALDECHNHAAFFPTLAKIETPLPVKIFITSRHSSELRKQFTLLGSMVIGEHISTEDTMHDVRLYVEDGVKSLPLDDEASRRQVVTAIVKKSSGCFLWVALVLDELRKVYTEVDIAKVLDDVPPDMDALYKRTLGTMSNNIRNKPLVQAILRWVMCATRPLTVAELSCALKLDLGVTVIALEESIVADCGQLLFIDKAKKIQVVHQTVREFLFRASLTSEFGIDKTVGNVKLFETCLKYLTSEEMRPPRGYHQVKVASRLSLRSALEDYACVSFNEHLRSVHRAVEICINMLDRFLASNVLSWIEYLARTAQLHQITWTARDLMRFLRAREKYRSHSGKQTQSIDAWATDLIRLVAKFGKNLLEQPSAIYWLIPPFCPSDSAIGSQFGVSHRGIAVRGLTNDYWHDRLACISYNDLQATAVKFIDRGFLVGLSDKTIRIYNRATLQETKRLQNIESSKILAFDSTGQILACSGRKYVRVWNMSTSDILYTFEAQHEPITLQFDKTGNRLMAITTGNVFCSWRLSDGITSSPRVCRNPFEAEQSNLCRPLIAAAFSMELDMSAVVYRGRPICLFDLYGSAFLGTCSKERRVDEEFQEMDEEKVTPVVAIIFSPRPDISLLAATYIDGDLALFDPCELYLIAVVEADAQVLACSPDGRTLATGDSIGNIQLFEFETLRPMYRIRADEYQIKGLAFSDDGLRFCDVRGPQCNVWEPSILVRTQFDEKDGLSNQTPPRSKTVDIVNQENVSEITTIVCHPTEQSVFCGNDSGEVLAFDTATAKQTQALWNHAKSVPILALAWAPTSNLLISADAASRIKVCKLDFKSQRWETTGPLLDTRLGHSINHLAINAQNDTVLVSSNNPINKSQHSQKQAEQTSSLNLDTFSTTSLHTESSKEVVQMSEPDMDPLPEFIQHVMGKIGTSLIFLDKSLWICSVAVKGSREGYSRHFFLPDDWLSASQVFLSRVTPQGDCVFARKGAVVVIKRGLRYEEHVSAGLKME</sequence>
<evidence type="ECO:0000256" key="1">
    <source>
        <dbReference type="ARBA" id="ARBA00022737"/>
    </source>
</evidence>
<dbReference type="SUPFAM" id="SSF53474">
    <property type="entry name" value="alpha/beta-Hydrolases"/>
    <property type="match status" value="1"/>
</dbReference>
<dbReference type="Proteomes" id="UP001590951">
    <property type="component" value="Unassembled WGS sequence"/>
</dbReference>
<dbReference type="SUPFAM" id="SSF52540">
    <property type="entry name" value="P-loop containing nucleoside triphosphate hydrolases"/>
    <property type="match status" value="1"/>
</dbReference>
<name>A0ABR4B1P9_9LECA</name>
<dbReference type="Gene3D" id="3.40.50.300">
    <property type="entry name" value="P-loop containing nucleotide triphosphate hydrolases"/>
    <property type="match status" value="1"/>
</dbReference>
<proteinExistence type="predicted"/>
<dbReference type="InterPro" id="IPR056884">
    <property type="entry name" value="NPHP3-like_N"/>
</dbReference>
<dbReference type="InterPro" id="IPR027417">
    <property type="entry name" value="P-loop_NTPase"/>
</dbReference>
<comment type="caution">
    <text evidence="5">The sequence shown here is derived from an EMBL/GenBank/DDBJ whole genome shotgun (WGS) entry which is preliminary data.</text>
</comment>